<name>A0A1L7X396_9HELO</name>
<dbReference type="PANTHER" id="PTHR43791:SF9">
    <property type="entry name" value="MAJOR FACILITATOR-TYPE TRANSPORTER HXNP"/>
    <property type="match status" value="1"/>
</dbReference>
<dbReference type="InterPro" id="IPR020846">
    <property type="entry name" value="MFS_dom"/>
</dbReference>
<proteinExistence type="predicted"/>
<comment type="subcellular location">
    <subcellularLocation>
        <location evidence="1">Membrane</location>
        <topology evidence="1">Multi-pass membrane protein</topology>
    </subcellularLocation>
</comment>
<dbReference type="FunFam" id="1.20.1250.20:FF:000013">
    <property type="entry name" value="MFS general substrate transporter"/>
    <property type="match status" value="1"/>
</dbReference>
<feature type="transmembrane region" description="Helical" evidence="6">
    <location>
        <begin position="417"/>
        <end position="438"/>
    </location>
</feature>
<dbReference type="GO" id="GO:0016020">
    <property type="term" value="C:membrane"/>
    <property type="evidence" value="ECO:0007669"/>
    <property type="project" value="UniProtKB-SubCell"/>
</dbReference>
<evidence type="ECO:0000313" key="8">
    <source>
        <dbReference type="EMBL" id="CZR59499.1"/>
    </source>
</evidence>
<dbReference type="PANTHER" id="PTHR43791">
    <property type="entry name" value="PERMEASE-RELATED"/>
    <property type="match status" value="1"/>
</dbReference>
<dbReference type="GO" id="GO:0022857">
    <property type="term" value="F:transmembrane transporter activity"/>
    <property type="evidence" value="ECO:0007669"/>
    <property type="project" value="InterPro"/>
</dbReference>
<dbReference type="EMBL" id="FJOG01000014">
    <property type="protein sequence ID" value="CZR59499.1"/>
    <property type="molecule type" value="Genomic_DNA"/>
</dbReference>
<dbReference type="InterPro" id="IPR011701">
    <property type="entry name" value="MFS"/>
</dbReference>
<feature type="transmembrane region" description="Helical" evidence="6">
    <location>
        <begin position="103"/>
        <end position="122"/>
    </location>
</feature>
<evidence type="ECO:0000259" key="7">
    <source>
        <dbReference type="PROSITE" id="PS50850"/>
    </source>
</evidence>
<dbReference type="OrthoDB" id="2985014at2759"/>
<dbReference type="Pfam" id="PF07690">
    <property type="entry name" value="MFS_1"/>
    <property type="match status" value="1"/>
</dbReference>
<evidence type="ECO:0000256" key="2">
    <source>
        <dbReference type="ARBA" id="ARBA00022448"/>
    </source>
</evidence>
<evidence type="ECO:0000256" key="6">
    <source>
        <dbReference type="SAM" id="Phobius"/>
    </source>
</evidence>
<dbReference type="PROSITE" id="PS50850">
    <property type="entry name" value="MFS"/>
    <property type="match status" value="1"/>
</dbReference>
<keyword evidence="9" id="KW-1185">Reference proteome</keyword>
<keyword evidence="2" id="KW-0813">Transport</keyword>
<evidence type="ECO:0000256" key="5">
    <source>
        <dbReference type="ARBA" id="ARBA00023136"/>
    </source>
</evidence>
<dbReference type="Proteomes" id="UP000184330">
    <property type="component" value="Unassembled WGS sequence"/>
</dbReference>
<keyword evidence="5 6" id="KW-0472">Membrane</keyword>
<keyword evidence="4 6" id="KW-1133">Transmembrane helix</keyword>
<feature type="transmembrane region" description="Helical" evidence="6">
    <location>
        <begin position="198"/>
        <end position="217"/>
    </location>
</feature>
<dbReference type="AlphaFoldDB" id="A0A1L7X396"/>
<evidence type="ECO:0000256" key="1">
    <source>
        <dbReference type="ARBA" id="ARBA00004141"/>
    </source>
</evidence>
<evidence type="ECO:0000256" key="3">
    <source>
        <dbReference type="ARBA" id="ARBA00022692"/>
    </source>
</evidence>
<feature type="transmembrane region" description="Helical" evidence="6">
    <location>
        <begin position="327"/>
        <end position="346"/>
    </location>
</feature>
<protein>
    <submittedName>
        <fullName evidence="8">Related to permease of the major facilitator superfamily</fullName>
    </submittedName>
</protein>
<dbReference type="SUPFAM" id="SSF103473">
    <property type="entry name" value="MFS general substrate transporter"/>
    <property type="match status" value="1"/>
</dbReference>
<evidence type="ECO:0000313" key="9">
    <source>
        <dbReference type="Proteomes" id="UP000184330"/>
    </source>
</evidence>
<feature type="transmembrane region" description="Helical" evidence="6">
    <location>
        <begin position="167"/>
        <end position="186"/>
    </location>
</feature>
<feature type="transmembrane region" description="Helical" evidence="6">
    <location>
        <begin position="358"/>
        <end position="379"/>
    </location>
</feature>
<organism evidence="8 9">
    <name type="scientific">Phialocephala subalpina</name>
    <dbReference type="NCBI Taxonomy" id="576137"/>
    <lineage>
        <taxon>Eukaryota</taxon>
        <taxon>Fungi</taxon>
        <taxon>Dikarya</taxon>
        <taxon>Ascomycota</taxon>
        <taxon>Pezizomycotina</taxon>
        <taxon>Leotiomycetes</taxon>
        <taxon>Helotiales</taxon>
        <taxon>Mollisiaceae</taxon>
        <taxon>Phialocephala</taxon>
        <taxon>Phialocephala fortinii species complex</taxon>
    </lineage>
</organism>
<reference evidence="8 9" key="1">
    <citation type="submission" date="2016-03" db="EMBL/GenBank/DDBJ databases">
        <authorList>
            <person name="Ploux O."/>
        </authorList>
    </citation>
    <scope>NUCLEOTIDE SEQUENCE [LARGE SCALE GENOMIC DNA]</scope>
    <source>
        <strain evidence="8 9">UAMH 11012</strain>
    </source>
</reference>
<dbReference type="FunFam" id="1.20.1250.20:FF:000018">
    <property type="entry name" value="MFS transporter permease"/>
    <property type="match status" value="1"/>
</dbReference>
<feature type="transmembrane region" description="Helical" evidence="6">
    <location>
        <begin position="134"/>
        <end position="155"/>
    </location>
</feature>
<feature type="domain" description="Major facilitator superfamily (MFS) profile" evidence="7">
    <location>
        <begin position="38"/>
        <end position="441"/>
    </location>
</feature>
<feature type="transmembrane region" description="Helical" evidence="6">
    <location>
        <begin position="71"/>
        <end position="91"/>
    </location>
</feature>
<dbReference type="InterPro" id="IPR036259">
    <property type="entry name" value="MFS_trans_sf"/>
</dbReference>
<evidence type="ECO:0000256" key="4">
    <source>
        <dbReference type="ARBA" id="ARBA00022989"/>
    </source>
</evidence>
<feature type="transmembrane region" description="Helical" evidence="6">
    <location>
        <begin position="391"/>
        <end position="411"/>
    </location>
</feature>
<accession>A0A1L7X396</accession>
<gene>
    <name evidence="8" type="ORF">PAC_09391</name>
</gene>
<sequence>MSEASKEVAASVHSLSEASLTVKSAAEKKLVRKLDLVLMPPLMLAYFTHTLDRANLGNAKTGGLEADLGLVGNQFSLLLILFYIPYGLFNVPATMSAKRFNPAVVMPLIMGAWGTLAMASAAATNFGGILACRILMGAVEAGFLPCAMFYCSLFYTRKELALRISAFGMMGFIAGAVSGIIAYSVFQWHKELKGWQYLFLIEGALTVGISIFNFFWLPRSVRTSRWFTGEEAKLSQSRLDQDTSHERGFIWADAVKEFKDWKMWTFGFMALMYGIGSNSSSNFLPTIVKRLTIDTAKANLYTVGPNLTAAFIQLTTSWLSDYFQQRATFSAGALLVSLIGFVLLGTLDLVHHVKVGYFITYLITFGTFTPGILVPAWVASNTHTTTGRATTLGLLFMGQNLAGIISSAVFRAQDAPIYKPALITVAVTQGVFILVCLTQRQYYAKINKKLDKGEIRQVAGMELNPGFRYAL</sequence>
<dbReference type="Gene3D" id="1.20.1250.20">
    <property type="entry name" value="MFS general substrate transporter like domains"/>
    <property type="match status" value="2"/>
</dbReference>
<keyword evidence="3 6" id="KW-0812">Transmembrane</keyword>